<dbReference type="AlphaFoldDB" id="A0A7S1AZC1"/>
<protein>
    <submittedName>
        <fullName evidence="1">Uncharacterized protein</fullName>
    </submittedName>
</protein>
<name>A0A7S1AZC1_NOCSC</name>
<evidence type="ECO:0000313" key="1">
    <source>
        <dbReference type="EMBL" id="CAD8869525.1"/>
    </source>
</evidence>
<proteinExistence type="predicted"/>
<dbReference type="EMBL" id="HBFQ01061905">
    <property type="protein sequence ID" value="CAD8869525.1"/>
    <property type="molecule type" value="Transcribed_RNA"/>
</dbReference>
<accession>A0A7S1AZC1</accession>
<sequence>MCSSGTADNSCEGREACGLLVFHNELPTTIDIERDNIVHVKGFGEEVLVTEEYDDDLIAKLSEAVGEGVVCWDGDLFHEQSFTRVVDKLLSSTGARGIAFSFQRQREKFELSWSHRVPRYRGGLCLVLLDNSLMKPAEVGDTLSDDDHCWVELGLAGLRMTRSKRVFALGGGGVAAKELERGEGDHWSVFRLPRGVDSDDFGSLYRLASTTSLPNVEIHVPDCNGVFS</sequence>
<organism evidence="1">
    <name type="scientific">Noctiluca scintillans</name>
    <name type="common">Sea sparkle</name>
    <name type="synonym">Red tide dinoflagellate</name>
    <dbReference type="NCBI Taxonomy" id="2966"/>
    <lineage>
        <taxon>Eukaryota</taxon>
        <taxon>Sar</taxon>
        <taxon>Alveolata</taxon>
        <taxon>Dinophyceae</taxon>
        <taxon>Noctilucales</taxon>
        <taxon>Noctilucaceae</taxon>
        <taxon>Noctiluca</taxon>
    </lineage>
</organism>
<reference evidence="1" key="1">
    <citation type="submission" date="2021-01" db="EMBL/GenBank/DDBJ databases">
        <authorList>
            <person name="Corre E."/>
            <person name="Pelletier E."/>
            <person name="Niang G."/>
            <person name="Scheremetjew M."/>
            <person name="Finn R."/>
            <person name="Kale V."/>
            <person name="Holt S."/>
            <person name="Cochrane G."/>
            <person name="Meng A."/>
            <person name="Brown T."/>
            <person name="Cohen L."/>
        </authorList>
    </citation>
    <scope>NUCLEOTIDE SEQUENCE</scope>
</reference>
<gene>
    <name evidence="1" type="ORF">NSCI0253_LOCUS43881</name>
</gene>